<evidence type="ECO:0000313" key="2">
    <source>
        <dbReference type="Proteomes" id="UP000564677"/>
    </source>
</evidence>
<organism evidence="1 2">
    <name type="scientific">Sphingomonas leidyi</name>
    <dbReference type="NCBI Taxonomy" id="68569"/>
    <lineage>
        <taxon>Bacteria</taxon>
        <taxon>Pseudomonadati</taxon>
        <taxon>Pseudomonadota</taxon>
        <taxon>Alphaproteobacteria</taxon>
        <taxon>Sphingomonadales</taxon>
        <taxon>Sphingomonadaceae</taxon>
        <taxon>Sphingomonas</taxon>
    </lineage>
</organism>
<dbReference type="PROSITE" id="PS51257">
    <property type="entry name" value="PROKAR_LIPOPROTEIN"/>
    <property type="match status" value="1"/>
</dbReference>
<evidence type="ECO:0008006" key="3">
    <source>
        <dbReference type="Google" id="ProtNLM"/>
    </source>
</evidence>
<accession>A0A7X5ZUU1</accession>
<dbReference type="Proteomes" id="UP000564677">
    <property type="component" value="Unassembled WGS sequence"/>
</dbReference>
<name>A0A7X5ZUU1_9SPHN</name>
<sequence length="151" mass="15705">MSSRISRPGPSLSPGAGGGAQRAFPLAALVLLAACDTQVRDKAAEARNQVQAEKREKAEGRIECAPPGAEAFSFACTIDRVQSQDGLFLTLRHPDGGFRRLLVTTDGRGVVAADGAEKAVVTPLAPDLIEVAIGGARYRLPATVRGARAGQ</sequence>
<dbReference type="EMBL" id="JAASQV010000001">
    <property type="protein sequence ID" value="NIJ64436.1"/>
    <property type="molecule type" value="Genomic_DNA"/>
</dbReference>
<gene>
    <name evidence="1" type="ORF">FHR20_001367</name>
</gene>
<dbReference type="RefSeq" id="WP_243857143.1">
    <property type="nucleotide sequence ID" value="NZ_JAASQV010000001.1"/>
</dbReference>
<proteinExistence type="predicted"/>
<comment type="caution">
    <text evidence="1">The sequence shown here is derived from an EMBL/GenBank/DDBJ whole genome shotgun (WGS) entry which is preliminary data.</text>
</comment>
<dbReference type="AlphaFoldDB" id="A0A7X5ZUU1"/>
<keyword evidence="2" id="KW-1185">Reference proteome</keyword>
<protein>
    <recommendedName>
        <fullName evidence="3">Lipoprotein</fullName>
    </recommendedName>
</protein>
<reference evidence="1 2" key="1">
    <citation type="submission" date="2020-03" db="EMBL/GenBank/DDBJ databases">
        <title>Genomic Encyclopedia of Type Strains, Phase IV (KMG-IV): sequencing the most valuable type-strain genomes for metagenomic binning, comparative biology and taxonomic classification.</title>
        <authorList>
            <person name="Goeker M."/>
        </authorList>
    </citation>
    <scope>NUCLEOTIDE SEQUENCE [LARGE SCALE GENOMIC DNA]</scope>
    <source>
        <strain evidence="1 2">DSM 4733</strain>
    </source>
</reference>
<evidence type="ECO:0000313" key="1">
    <source>
        <dbReference type="EMBL" id="NIJ64436.1"/>
    </source>
</evidence>